<dbReference type="SUPFAM" id="SSF50985">
    <property type="entry name" value="RCC1/BLIP-II"/>
    <property type="match status" value="1"/>
</dbReference>
<dbReference type="STRING" id="35128.B5YLL4"/>
<dbReference type="Pfam" id="PF25390">
    <property type="entry name" value="WD40_RLD"/>
    <property type="match status" value="1"/>
</dbReference>
<dbReference type="AlphaFoldDB" id="B5YLL4"/>
<dbReference type="PANTHER" id="PTHR45982:SF1">
    <property type="entry name" value="REGULATOR OF CHROMOSOME CONDENSATION"/>
    <property type="match status" value="1"/>
</dbReference>
<dbReference type="Proteomes" id="UP000001449">
    <property type="component" value="Chromosome 18"/>
</dbReference>
<dbReference type="InterPro" id="IPR058923">
    <property type="entry name" value="RCC1-like_dom"/>
</dbReference>
<dbReference type="InterPro" id="IPR000408">
    <property type="entry name" value="Reg_chr_condens"/>
</dbReference>
<dbReference type="GeneID" id="7442944"/>
<dbReference type="InterPro" id="IPR051553">
    <property type="entry name" value="Ran_GTPase-activating"/>
</dbReference>
<feature type="repeat" description="RCC1" evidence="3">
    <location>
        <begin position="740"/>
        <end position="791"/>
    </location>
</feature>
<dbReference type="PaxDb" id="35128-Thaps25337"/>
<feature type="region of interest" description="Disordered" evidence="4">
    <location>
        <begin position="37"/>
        <end position="74"/>
    </location>
</feature>
<keyword evidence="1" id="KW-0344">Guanine-nucleotide releasing factor</keyword>
<dbReference type="PROSITE" id="PS50012">
    <property type="entry name" value="RCC1_3"/>
    <property type="match status" value="3"/>
</dbReference>
<dbReference type="PRINTS" id="PR00633">
    <property type="entry name" value="RCCNDNSATION"/>
</dbReference>
<dbReference type="KEGG" id="tps:THAPS_25337"/>
<dbReference type="PANTHER" id="PTHR45982">
    <property type="entry name" value="REGULATOR OF CHROMOSOME CONDENSATION"/>
    <property type="match status" value="1"/>
</dbReference>
<dbReference type="EMBL" id="CP001159">
    <property type="protein sequence ID" value="ACI64100.1"/>
    <property type="molecule type" value="Genomic_DNA"/>
</dbReference>
<evidence type="ECO:0000313" key="7">
    <source>
        <dbReference type="EMBL" id="ACI64100.1"/>
    </source>
</evidence>
<keyword evidence="8" id="KW-1185">Reference proteome</keyword>
<dbReference type="InParanoid" id="B5YLL4"/>
<evidence type="ECO:0000256" key="5">
    <source>
        <dbReference type="SAM" id="SignalP"/>
    </source>
</evidence>
<dbReference type="InterPro" id="IPR009091">
    <property type="entry name" value="RCC1/BLIP-II"/>
</dbReference>
<feature type="compositionally biased region" description="Polar residues" evidence="4">
    <location>
        <begin position="142"/>
        <end position="155"/>
    </location>
</feature>
<protein>
    <recommendedName>
        <fullName evidence="6">RCC1-like domain-containing protein</fullName>
    </recommendedName>
</protein>
<gene>
    <name evidence="7" type="ORF">THAPS_25337</name>
</gene>
<keyword evidence="5" id="KW-0732">Signal</keyword>
<dbReference type="eggNOG" id="KOG0941">
    <property type="taxonomic scope" value="Eukaryota"/>
</dbReference>
<evidence type="ECO:0000256" key="4">
    <source>
        <dbReference type="SAM" id="MobiDB-lite"/>
    </source>
</evidence>
<feature type="signal peptide" evidence="5">
    <location>
        <begin position="1"/>
        <end position="31"/>
    </location>
</feature>
<sequence length="799" mass="85670">MVSLSPSPSARAVVLMWILLLLLFSSSNVHAKKRVVSSSISSSPSPSPSIATNTINEGTPGTPPVTSNESKETMPMQMDQTLFTRAKQLKNRQPSKLFSKSSKINTSTRSTKPGKGSKISSKSTKTSSSSSGNIASPELTPRPSSEPTTAINQWDFNDGIFPNPPFWTTGGSGEWSIDEELGGHVIRSPSLWDLLRLEESGLRRPRRNWWSTFAVSSIMSNATLTLPPDFAGGVLTASIRASVAFPIDFLTIFVNGKWRSTRQEVHTFTEIRMPLLPGNGNETVIDFAYIVNPFELSSEELEKWFSMKENFTWYHGVVWIDSVKIDEEEIMSFPPTMMPTISAPPTYPVTTWTPTISPRPSSMTITPYPTPFTRYPTLSPTLAPTLDGTRAPSQADLPGLFIAGDSRSLGDINADFALDPTATNEITLDVSAGSMYSLMVLSDGSAAAVGYIQDINEYKGHLGVVNRVEAENPLVTITDVVNLIGDAVVAPSFQKVYAGVETSPGSGLMHSIFIDVNGNVYAAGNNGKGQLCTGDTSSRDMPVQVALPGQAVSAAVGADFTLILTATGDVYGCGSNQKGALGLGKSTTQTNTPMLVDGLKSVSSLSAGYDFAVFQTSSGLFVTGSNTFGQLCLDPSKYDDDIIFIPVPLMDAAYSGMVLSFQAGYQSSYHLLNKDEVGNVVACGRNDVGQLGDGSYDDSFRTFVVGLPTPFAATVGLPGTVVKMFVGPSSKSVFFIDSHERVWGMGSNSNGQLGVGDLDDRTKPTTVDHFDGGKVDSISAGASHTLFRYVGRYDYWNDS</sequence>
<feature type="domain" description="RCC1-like" evidence="6">
    <location>
        <begin position="406"/>
        <end position="787"/>
    </location>
</feature>
<evidence type="ECO:0000313" key="8">
    <source>
        <dbReference type="Proteomes" id="UP000001449"/>
    </source>
</evidence>
<feature type="compositionally biased region" description="Polar residues" evidence="4">
    <location>
        <begin position="91"/>
        <end position="109"/>
    </location>
</feature>
<feature type="repeat" description="RCC1" evidence="3">
    <location>
        <begin position="518"/>
        <end position="567"/>
    </location>
</feature>
<name>B5YLL4_THAPS</name>
<feature type="region of interest" description="Disordered" evidence="4">
    <location>
        <begin position="88"/>
        <end position="155"/>
    </location>
</feature>
<feature type="compositionally biased region" description="Low complexity" evidence="4">
    <location>
        <begin position="110"/>
        <end position="132"/>
    </location>
</feature>
<evidence type="ECO:0000256" key="2">
    <source>
        <dbReference type="ARBA" id="ARBA00022737"/>
    </source>
</evidence>
<evidence type="ECO:0000256" key="1">
    <source>
        <dbReference type="ARBA" id="ARBA00022658"/>
    </source>
</evidence>
<dbReference type="GO" id="GO:0005737">
    <property type="term" value="C:cytoplasm"/>
    <property type="evidence" value="ECO:0000318"/>
    <property type="project" value="GO_Central"/>
</dbReference>
<dbReference type="Gene3D" id="2.130.10.30">
    <property type="entry name" value="Regulator of chromosome condensation 1/beta-lactamase-inhibitor protein II"/>
    <property type="match status" value="2"/>
</dbReference>
<accession>B5YLL4</accession>
<reference evidence="7 8" key="1">
    <citation type="journal article" date="2004" name="Science">
        <title>The genome of the diatom Thalassiosira pseudonana: ecology, evolution, and metabolism.</title>
        <authorList>
            <person name="Armbrust E.V."/>
            <person name="Berges J.A."/>
            <person name="Bowler C."/>
            <person name="Green B.R."/>
            <person name="Martinez D."/>
            <person name="Putnam N.H."/>
            <person name="Zhou S."/>
            <person name="Allen A.E."/>
            <person name="Apt K.E."/>
            <person name="Bechner M."/>
            <person name="Brzezinski M.A."/>
            <person name="Chaal B.K."/>
            <person name="Chiovitti A."/>
            <person name="Davis A.K."/>
            <person name="Demarest M.S."/>
            <person name="Detter J.C."/>
            <person name="Glavina T."/>
            <person name="Goodstein D."/>
            <person name="Hadi M.Z."/>
            <person name="Hellsten U."/>
            <person name="Hildebrand M."/>
            <person name="Jenkins B.D."/>
            <person name="Jurka J."/>
            <person name="Kapitonov V.V."/>
            <person name="Kroger N."/>
            <person name="Lau W.W."/>
            <person name="Lane T.W."/>
            <person name="Larimer F.W."/>
            <person name="Lippmeier J.C."/>
            <person name="Lucas S."/>
            <person name="Medina M."/>
            <person name="Montsant A."/>
            <person name="Obornik M."/>
            <person name="Parker M.S."/>
            <person name="Palenik B."/>
            <person name="Pazour G.J."/>
            <person name="Richardson P.M."/>
            <person name="Rynearson T.A."/>
            <person name="Saito M.A."/>
            <person name="Schwartz D.C."/>
            <person name="Thamatrakoln K."/>
            <person name="Valentin K."/>
            <person name="Vardi A."/>
            <person name="Wilkerson F.P."/>
            <person name="Rokhsar D.S."/>
        </authorList>
    </citation>
    <scope>NUCLEOTIDE SEQUENCE [LARGE SCALE GENOMIC DNA]</scope>
    <source>
        <strain evidence="7 8">CCMP1335</strain>
    </source>
</reference>
<dbReference type="HOGENOM" id="CLU_352170_0_0_1"/>
<keyword evidence="2" id="KW-0677">Repeat</keyword>
<organism evidence="7 8">
    <name type="scientific">Thalassiosira pseudonana</name>
    <name type="common">Marine diatom</name>
    <name type="synonym">Cyclotella nana</name>
    <dbReference type="NCBI Taxonomy" id="35128"/>
    <lineage>
        <taxon>Eukaryota</taxon>
        <taxon>Sar</taxon>
        <taxon>Stramenopiles</taxon>
        <taxon>Ochrophyta</taxon>
        <taxon>Bacillariophyta</taxon>
        <taxon>Coscinodiscophyceae</taxon>
        <taxon>Thalassiosirophycidae</taxon>
        <taxon>Thalassiosirales</taxon>
        <taxon>Thalassiosiraceae</taxon>
        <taxon>Thalassiosira</taxon>
    </lineage>
</organism>
<evidence type="ECO:0000256" key="3">
    <source>
        <dbReference type="PROSITE-ProRule" id="PRU00235"/>
    </source>
</evidence>
<proteinExistence type="predicted"/>
<feature type="chain" id="PRO_5002838654" description="RCC1-like domain-containing protein" evidence="5">
    <location>
        <begin position="32"/>
        <end position="799"/>
    </location>
</feature>
<evidence type="ECO:0000259" key="6">
    <source>
        <dbReference type="Pfam" id="PF25390"/>
    </source>
</evidence>
<feature type="compositionally biased region" description="Polar residues" evidence="4">
    <location>
        <begin position="51"/>
        <end position="68"/>
    </location>
</feature>
<feature type="repeat" description="RCC1" evidence="3">
    <location>
        <begin position="568"/>
        <end position="618"/>
    </location>
</feature>
<feature type="compositionally biased region" description="Low complexity" evidence="4">
    <location>
        <begin position="37"/>
        <end position="50"/>
    </location>
</feature>
<reference evidence="7 8" key="2">
    <citation type="journal article" date="2008" name="Nature">
        <title>The Phaeodactylum genome reveals the evolutionary history of diatom genomes.</title>
        <authorList>
            <person name="Bowler C."/>
            <person name="Allen A.E."/>
            <person name="Badger J.H."/>
            <person name="Grimwood J."/>
            <person name="Jabbari K."/>
            <person name="Kuo A."/>
            <person name="Maheswari U."/>
            <person name="Martens C."/>
            <person name="Maumus F."/>
            <person name="Otillar R.P."/>
            <person name="Rayko E."/>
            <person name="Salamov A."/>
            <person name="Vandepoele K."/>
            <person name="Beszteri B."/>
            <person name="Gruber A."/>
            <person name="Heijde M."/>
            <person name="Katinka M."/>
            <person name="Mock T."/>
            <person name="Valentin K."/>
            <person name="Verret F."/>
            <person name="Berges J.A."/>
            <person name="Brownlee C."/>
            <person name="Cadoret J.P."/>
            <person name="Chiovitti A."/>
            <person name="Choi C.J."/>
            <person name="Coesel S."/>
            <person name="De Martino A."/>
            <person name="Detter J.C."/>
            <person name="Durkin C."/>
            <person name="Falciatore A."/>
            <person name="Fournet J."/>
            <person name="Haruta M."/>
            <person name="Huysman M.J."/>
            <person name="Jenkins B.D."/>
            <person name="Jiroutova K."/>
            <person name="Jorgensen R.E."/>
            <person name="Joubert Y."/>
            <person name="Kaplan A."/>
            <person name="Kroger N."/>
            <person name="Kroth P.G."/>
            <person name="La Roche J."/>
            <person name="Lindquist E."/>
            <person name="Lommer M."/>
            <person name="Martin-Jezequel V."/>
            <person name="Lopez P.J."/>
            <person name="Lucas S."/>
            <person name="Mangogna M."/>
            <person name="McGinnis K."/>
            <person name="Medlin L.K."/>
            <person name="Montsant A."/>
            <person name="Oudot-Le Secq M.P."/>
            <person name="Napoli C."/>
            <person name="Obornik M."/>
            <person name="Parker M.S."/>
            <person name="Petit J.L."/>
            <person name="Porcel B.M."/>
            <person name="Poulsen N."/>
            <person name="Robison M."/>
            <person name="Rychlewski L."/>
            <person name="Rynearson T.A."/>
            <person name="Schmutz J."/>
            <person name="Shapiro H."/>
            <person name="Siaut M."/>
            <person name="Stanley M."/>
            <person name="Sussman M.R."/>
            <person name="Taylor A.R."/>
            <person name="Vardi A."/>
            <person name="von Dassow P."/>
            <person name="Vyverman W."/>
            <person name="Willis A."/>
            <person name="Wyrwicz L.S."/>
            <person name="Rokhsar D.S."/>
            <person name="Weissenbach J."/>
            <person name="Armbrust E.V."/>
            <person name="Green B.R."/>
            <person name="Van de Peer Y."/>
            <person name="Grigoriev I.V."/>
        </authorList>
    </citation>
    <scope>NUCLEOTIDE SEQUENCE [LARGE SCALE GENOMIC DNA]</scope>
    <source>
        <strain evidence="7 8">CCMP1335</strain>
    </source>
</reference>
<dbReference type="RefSeq" id="XP_002295383.1">
    <property type="nucleotide sequence ID" value="XM_002295347.1"/>
</dbReference>